<dbReference type="Gramene" id="Jr03_27650_p1">
    <property type="protein sequence ID" value="cds.Jr03_27650_p1"/>
    <property type="gene ID" value="Jr03_27650"/>
</dbReference>
<dbReference type="InterPro" id="IPR018247">
    <property type="entry name" value="EF_Hand_1_Ca_BS"/>
</dbReference>
<dbReference type="Gene3D" id="1.10.238.10">
    <property type="entry name" value="EF-hand"/>
    <property type="match status" value="3"/>
</dbReference>
<dbReference type="PROSITE" id="PS50222">
    <property type="entry name" value="EF_HAND_2"/>
    <property type="match status" value="3"/>
</dbReference>
<dbReference type="RefSeq" id="XP_018818755.1">
    <property type="nucleotide sequence ID" value="XM_018963210.2"/>
</dbReference>
<dbReference type="Proteomes" id="UP000235220">
    <property type="component" value="Chromosome 3"/>
</dbReference>
<dbReference type="GeneID" id="108989537"/>
<evidence type="ECO:0000313" key="4">
    <source>
        <dbReference type="Proteomes" id="UP000235220"/>
    </source>
</evidence>
<dbReference type="InterPro" id="IPR039647">
    <property type="entry name" value="EF_hand_pair_protein_CML-like"/>
</dbReference>
<reference evidence="5" key="1">
    <citation type="submission" date="2025-08" db="UniProtKB">
        <authorList>
            <consortium name="RefSeq"/>
        </authorList>
    </citation>
    <scope>IDENTIFICATION</scope>
    <source>
        <tissue evidence="5">Leaves</tissue>
    </source>
</reference>
<dbReference type="SMART" id="SM00054">
    <property type="entry name" value="EFh"/>
    <property type="match status" value="3"/>
</dbReference>
<evidence type="ECO:0000313" key="5">
    <source>
        <dbReference type="RefSeq" id="XP_018818755.1"/>
    </source>
</evidence>
<dbReference type="PANTHER" id="PTHR10891">
    <property type="entry name" value="EF-HAND CALCIUM-BINDING DOMAIN CONTAINING PROTEIN"/>
    <property type="match status" value="1"/>
</dbReference>
<dbReference type="AlphaFoldDB" id="A0A2I4EH85"/>
<evidence type="ECO:0000256" key="3">
    <source>
        <dbReference type="ARBA" id="ARBA00022837"/>
    </source>
</evidence>
<keyword evidence="4" id="KW-1185">Reference proteome</keyword>
<dbReference type="InterPro" id="IPR002048">
    <property type="entry name" value="EF_hand_dom"/>
</dbReference>
<dbReference type="Pfam" id="PF13499">
    <property type="entry name" value="EF-hand_7"/>
    <property type="match status" value="2"/>
</dbReference>
<evidence type="ECO:0000256" key="2">
    <source>
        <dbReference type="ARBA" id="ARBA00022737"/>
    </source>
</evidence>
<dbReference type="SUPFAM" id="SSF47473">
    <property type="entry name" value="EF-hand"/>
    <property type="match status" value="1"/>
</dbReference>
<dbReference type="CDD" id="cd00051">
    <property type="entry name" value="EFh"/>
    <property type="match status" value="1"/>
</dbReference>
<dbReference type="GO" id="GO:0005509">
    <property type="term" value="F:calcium ion binding"/>
    <property type="evidence" value="ECO:0000318"/>
    <property type="project" value="GO_Central"/>
</dbReference>
<gene>
    <name evidence="5" type="primary">LOC108989537</name>
</gene>
<organism evidence="4 5">
    <name type="scientific">Juglans regia</name>
    <name type="common">English walnut</name>
    <dbReference type="NCBI Taxonomy" id="51240"/>
    <lineage>
        <taxon>Eukaryota</taxon>
        <taxon>Viridiplantae</taxon>
        <taxon>Streptophyta</taxon>
        <taxon>Embryophyta</taxon>
        <taxon>Tracheophyta</taxon>
        <taxon>Spermatophyta</taxon>
        <taxon>Magnoliopsida</taxon>
        <taxon>eudicotyledons</taxon>
        <taxon>Gunneridae</taxon>
        <taxon>Pentapetalae</taxon>
        <taxon>rosids</taxon>
        <taxon>fabids</taxon>
        <taxon>Fagales</taxon>
        <taxon>Juglandaceae</taxon>
        <taxon>Juglans</taxon>
    </lineage>
</organism>
<name>A0A2I4EH85_JUGRE</name>
<keyword evidence="2" id="KW-0677">Repeat</keyword>
<dbReference type="InterPro" id="IPR011992">
    <property type="entry name" value="EF-hand-dom_pair"/>
</dbReference>
<accession>A0A2I4EH85</accession>
<keyword evidence="1" id="KW-0479">Metal-binding</keyword>
<dbReference type="STRING" id="51240.A0A2I4EH85"/>
<sequence length="215" mass="24230">MEAARTARTPGKHSLSKKASSSSFRLRSESLNSLRLRRIFDTFDENSDGIITVDELSRALNLLGLNVDPTELEFTIKSFIRSGNRGLEFEDFLSLHQSLDDTYFNGCNDDIDDDNTVAATSCNGTGASMEDKEEKKMMSQEELDLSEAFKVFDEDGDGYISARELQVVLGKLGFSEGNEIDRVEKMITSVDRNRDGRVDFFEFKDMMRSILVRSS</sequence>
<keyword evidence="3" id="KW-0106">Calcium</keyword>
<evidence type="ECO:0000256" key="1">
    <source>
        <dbReference type="ARBA" id="ARBA00022723"/>
    </source>
</evidence>
<dbReference type="FunFam" id="1.10.238.10:FF:000003">
    <property type="entry name" value="Calmodulin A"/>
    <property type="match status" value="1"/>
</dbReference>
<dbReference type="OrthoDB" id="26525at2759"/>
<proteinExistence type="predicted"/>
<dbReference type="KEGG" id="jre:108989537"/>
<protein>
    <submittedName>
        <fullName evidence="5">Calcium-binding allergen Bet v 3</fullName>
    </submittedName>
</protein>
<dbReference type="FunCoup" id="A0A2I4EH85">
    <property type="interactions" value="204"/>
</dbReference>
<dbReference type="PROSITE" id="PS00018">
    <property type="entry name" value="EF_HAND_1"/>
    <property type="match status" value="3"/>
</dbReference>